<organism evidence="4 5">
    <name type="scientific">Prochlorococcus marinus (strain SARG / CCMP1375 / SS120)</name>
    <dbReference type="NCBI Taxonomy" id="167539"/>
    <lineage>
        <taxon>Bacteria</taxon>
        <taxon>Bacillati</taxon>
        <taxon>Cyanobacteriota</taxon>
        <taxon>Cyanophyceae</taxon>
        <taxon>Synechococcales</taxon>
        <taxon>Prochlorococcaceae</taxon>
        <taxon>Prochlorococcus</taxon>
    </lineage>
</organism>
<sequence length="479" mass="53755">MIKNRSLSVDQKEALKDFSFWLDEKNIDKPFLLSGYAGSGKTYLGTKFLQLVEDRNICWTVAAPTHKAVGVLRNAIEKEGLRPTWYPSTIHRLLRLKLKRRGNLEVCEQTSQTAKSLDQLGLVLVDEASMVDSNLLEIVITCAHSHETRLVFVGDPAQLPPVGEEASPVFSLQRVKRAHLTEVIRHQGPVLKLASLIREEGFTCSMPPCFPIVRTKTGLIGSLDQKSWLEKAKSSLREAAEKNDPDSIRILCYTNRYLERLVPHARRAVHGQLADEMSVLPGEVLISRRAVMTTASLESDNAEEEPGILLGSNAEIVVEDVKNQVFDLFDLDLEFEEKYDLDLPQINTLVAKVSAGNNKYLIRLMPELGTNSRLILEELMQDLCNLAKKLPKREARAFWKKFFYVRDSFASVGPASVLTVHRSQGSTFQEVFIAADVFFASDLSLRKQLVYVAVSRASEKVWLAGDNSINSLNSPWCID</sequence>
<name>Q7VBG7_PROMA</name>
<proteinExistence type="predicted"/>
<evidence type="ECO:0000256" key="1">
    <source>
        <dbReference type="ARBA" id="ARBA00022741"/>
    </source>
</evidence>
<evidence type="ECO:0000313" key="5">
    <source>
        <dbReference type="Proteomes" id="UP000001420"/>
    </source>
</evidence>
<dbReference type="InterPro" id="IPR027417">
    <property type="entry name" value="P-loop_NTPase"/>
</dbReference>
<dbReference type="RefSeq" id="WP_011125279.1">
    <property type="nucleotide sequence ID" value="NC_005042.1"/>
</dbReference>
<dbReference type="Gene3D" id="2.30.30.780">
    <property type="match status" value="1"/>
</dbReference>
<protein>
    <submittedName>
        <fullName evidence="4">DNA helicase related to phage enzyme</fullName>
    </submittedName>
</protein>
<dbReference type="PANTHER" id="PTHR43788">
    <property type="entry name" value="DNA2/NAM7 HELICASE FAMILY MEMBER"/>
    <property type="match status" value="1"/>
</dbReference>
<dbReference type="KEGG" id="pma:Pro_1127"/>
<dbReference type="Pfam" id="PF13538">
    <property type="entry name" value="UvrD_C_2"/>
    <property type="match status" value="1"/>
</dbReference>
<dbReference type="EnsemblBacteria" id="AAQ00172">
    <property type="protein sequence ID" value="AAQ00172"/>
    <property type="gene ID" value="Pro_1127"/>
</dbReference>
<dbReference type="PATRIC" id="fig|167539.5.peg.1179"/>
<dbReference type="GO" id="GO:0003678">
    <property type="term" value="F:DNA helicase activity"/>
    <property type="evidence" value="ECO:0007669"/>
    <property type="project" value="UniProtKB-ARBA"/>
</dbReference>
<dbReference type="SUPFAM" id="SSF52540">
    <property type="entry name" value="P-loop containing nucleoside triphosphate hydrolases"/>
    <property type="match status" value="1"/>
</dbReference>
<keyword evidence="2" id="KW-0067">ATP-binding</keyword>
<dbReference type="Proteomes" id="UP000001420">
    <property type="component" value="Chromosome"/>
</dbReference>
<feature type="domain" description="UvrD-like helicase C-terminal" evidence="3">
    <location>
        <begin position="415"/>
        <end position="463"/>
    </location>
</feature>
<keyword evidence="4" id="KW-0347">Helicase</keyword>
<dbReference type="STRING" id="167539.Pro_1127"/>
<reference evidence="4 5" key="1">
    <citation type="journal article" date="2003" name="Proc. Natl. Acad. Sci. U.S.A.">
        <title>Genome sequence of the cyanobacterium Prochlorococcus marinus SS120, a nearly minimal oxyphototrophic genome.</title>
        <authorList>
            <person name="Dufresne A."/>
            <person name="Salanoubat M."/>
            <person name="Partensky F."/>
            <person name="Artiguenave F."/>
            <person name="Axmann I.M."/>
            <person name="Barbe V."/>
            <person name="Duprat S."/>
            <person name="Galperin M.Y."/>
            <person name="Koonin E.V."/>
            <person name="Le Gall F."/>
            <person name="Makarova K.S."/>
            <person name="Ostrowski M."/>
            <person name="Oztas S."/>
            <person name="Robert C."/>
            <person name="Rogozin I.B."/>
            <person name="Scanlan D.J."/>
            <person name="Tandeau de Marsac N."/>
            <person name="Weissenbach J."/>
            <person name="Wincker P."/>
            <person name="Wolf Y.I."/>
            <person name="Hess W.R."/>
        </authorList>
    </citation>
    <scope>NUCLEOTIDE SEQUENCE [LARGE SCALE GENOMIC DNA]</scope>
    <source>
        <strain evidence="5">SARG / CCMP1375 / SS120</strain>
    </source>
</reference>
<dbReference type="InterPro" id="IPR027785">
    <property type="entry name" value="UvrD-like_helicase_C"/>
</dbReference>
<dbReference type="Gene3D" id="3.40.50.300">
    <property type="entry name" value="P-loop containing nucleotide triphosphate hydrolases"/>
    <property type="match status" value="2"/>
</dbReference>
<gene>
    <name evidence="4" type="ordered locus">Pro_1127</name>
</gene>
<keyword evidence="1" id="KW-0547">Nucleotide-binding</keyword>
<dbReference type="EMBL" id="AE017126">
    <property type="protein sequence ID" value="AAQ00172.1"/>
    <property type="molecule type" value="Genomic_DNA"/>
</dbReference>
<dbReference type="InterPro" id="IPR050534">
    <property type="entry name" value="Coronavir_polyprotein_1ab"/>
</dbReference>
<accession>Q7VBG7</accession>
<dbReference type="OrthoDB" id="9803432at2"/>
<keyword evidence="4" id="KW-0378">Hydrolase</keyword>
<dbReference type="eggNOG" id="COG0507">
    <property type="taxonomic scope" value="Bacteria"/>
</dbReference>
<dbReference type="PANTHER" id="PTHR43788:SF6">
    <property type="entry name" value="DNA HELICASE B"/>
    <property type="match status" value="1"/>
</dbReference>
<dbReference type="CDD" id="cd18809">
    <property type="entry name" value="SF1_C_RecD"/>
    <property type="match status" value="1"/>
</dbReference>
<keyword evidence="5" id="KW-1185">Reference proteome</keyword>
<dbReference type="HOGENOM" id="CLU_029429_0_0_3"/>
<dbReference type="GO" id="GO:0005524">
    <property type="term" value="F:ATP binding"/>
    <property type="evidence" value="ECO:0007669"/>
    <property type="project" value="UniProtKB-KW"/>
</dbReference>
<dbReference type="Pfam" id="PF13604">
    <property type="entry name" value="AAA_30"/>
    <property type="match status" value="1"/>
</dbReference>
<evidence type="ECO:0000259" key="3">
    <source>
        <dbReference type="Pfam" id="PF13538"/>
    </source>
</evidence>
<evidence type="ECO:0000256" key="2">
    <source>
        <dbReference type="ARBA" id="ARBA00022840"/>
    </source>
</evidence>
<dbReference type="AlphaFoldDB" id="Q7VBG7"/>
<evidence type="ECO:0000313" key="4">
    <source>
        <dbReference type="EMBL" id="AAQ00172.1"/>
    </source>
</evidence>